<evidence type="ECO:0000256" key="2">
    <source>
        <dbReference type="ARBA" id="ARBA00011038"/>
    </source>
</evidence>
<evidence type="ECO:0000313" key="7">
    <source>
        <dbReference type="EMBL" id="EDO36547.1"/>
    </source>
</evidence>
<dbReference type="Pfam" id="PF05158">
    <property type="entry name" value="RNA_pol_Rpc34"/>
    <property type="match status" value="1"/>
</dbReference>
<dbReference type="GO" id="GO:0005654">
    <property type="term" value="C:nucleoplasm"/>
    <property type="evidence" value="ECO:0007669"/>
    <property type="project" value="UniProtKB-ARBA"/>
</dbReference>
<reference evidence="7 8" key="1">
    <citation type="journal article" date="2007" name="Science">
        <title>Sea anemone genome reveals ancestral eumetazoan gene repertoire and genomic organization.</title>
        <authorList>
            <person name="Putnam N.H."/>
            <person name="Srivastava M."/>
            <person name="Hellsten U."/>
            <person name="Dirks B."/>
            <person name="Chapman J."/>
            <person name="Salamov A."/>
            <person name="Terry A."/>
            <person name="Shapiro H."/>
            <person name="Lindquist E."/>
            <person name="Kapitonov V.V."/>
            <person name="Jurka J."/>
            <person name="Genikhovich G."/>
            <person name="Grigoriev I.V."/>
            <person name="Lucas S.M."/>
            <person name="Steele R.E."/>
            <person name="Finnerty J.R."/>
            <person name="Technau U."/>
            <person name="Martindale M.Q."/>
            <person name="Rokhsar D.S."/>
        </authorList>
    </citation>
    <scope>NUCLEOTIDE SEQUENCE [LARGE SCALE GENOMIC DNA]</scope>
    <source>
        <strain evidence="8">CH2 X CH6</strain>
    </source>
</reference>
<keyword evidence="3 6" id="KW-0240">DNA-directed RNA polymerase</keyword>
<dbReference type="AlphaFoldDB" id="A7SIC4"/>
<dbReference type="FunFam" id="1.10.10.10:FF:000116">
    <property type="entry name" value="DNA-directed RNA polymerase III subunit RPC6"/>
    <property type="match status" value="1"/>
</dbReference>
<keyword evidence="8" id="KW-1185">Reference proteome</keyword>
<dbReference type="PhylomeDB" id="A7SIC4"/>
<evidence type="ECO:0000256" key="4">
    <source>
        <dbReference type="ARBA" id="ARBA00023163"/>
    </source>
</evidence>
<gene>
    <name evidence="7" type="ORF">NEMVEDRAFT_v1g230282</name>
</gene>
<comment type="function">
    <text evidence="6">DNA-dependent RNA polymerase catalyzes the transcription of DNA into RNA using the four ribonucleoside triphosphates as substrates. Specific peripheric component of RNA polymerase III which synthesizes small RNAs, such as 5S rRNA and tRNAs.</text>
</comment>
<dbReference type="OMA" id="VGTTKKC"/>
<evidence type="ECO:0000256" key="1">
    <source>
        <dbReference type="ARBA" id="ARBA00004123"/>
    </source>
</evidence>
<dbReference type="FunFam" id="1.10.10.10:FF:000237">
    <property type="entry name" value="DNA-directed RNA polymerase III subunit RPC6"/>
    <property type="match status" value="1"/>
</dbReference>
<dbReference type="InterPro" id="IPR036388">
    <property type="entry name" value="WH-like_DNA-bd_sf"/>
</dbReference>
<accession>A7SIC4</accession>
<dbReference type="GO" id="GO:0005666">
    <property type="term" value="C:RNA polymerase III complex"/>
    <property type="evidence" value="ECO:0000318"/>
    <property type="project" value="GO_Central"/>
</dbReference>
<dbReference type="PANTHER" id="PTHR12780">
    <property type="entry name" value="RNA POLYMERASE III DNA DIRECTED , 39KD SUBUNIT-RELATED"/>
    <property type="match status" value="1"/>
</dbReference>
<evidence type="ECO:0000313" key="8">
    <source>
        <dbReference type="Proteomes" id="UP000001593"/>
    </source>
</evidence>
<dbReference type="InParanoid" id="A7SIC4"/>
<dbReference type="InterPro" id="IPR036390">
    <property type="entry name" value="WH_DNA-bd_sf"/>
</dbReference>
<dbReference type="InterPro" id="IPR007832">
    <property type="entry name" value="RNA_pol_Rpc34"/>
</dbReference>
<dbReference type="InterPro" id="IPR016049">
    <property type="entry name" value="RNA_pol_Rpc34-like"/>
</dbReference>
<sequence>MAVADIVIKQEAVEAVDLQDRILELCKGTPKGISDRTILQDMPSVSAEQRVAAINRLLSTGKIELLKSGSQLLYKYKDDQQTNQKTKGFELEEKLVYQTIEESSNKGIWIRDIRYKCNLQMTQLNRIIKTLESKKLIKAVKSVAASKKKVYMLFNLEPDESVTGGAWYSDQDFEAEFVEVLNQQCFKYLEQKAEKLHADPVARRNASYAPAEDVWKYITQLGISKVQLSVHDIETILSTLIFDGRVETTIVSAGTSTSRTAVSGQKTLYRAIFPIVPSTGLMTSPCGVCPVIDHCRDGAAISPKTCIYMKDWLDL</sequence>
<evidence type="ECO:0000256" key="3">
    <source>
        <dbReference type="ARBA" id="ARBA00022478"/>
    </source>
</evidence>
<dbReference type="SUPFAM" id="SSF46785">
    <property type="entry name" value="Winged helix' DNA-binding domain"/>
    <property type="match status" value="2"/>
</dbReference>
<keyword evidence="4 6" id="KW-0804">Transcription</keyword>
<dbReference type="GO" id="GO:0005737">
    <property type="term" value="C:cytoplasm"/>
    <property type="evidence" value="ECO:0007669"/>
    <property type="project" value="UniProtKB-ARBA"/>
</dbReference>
<dbReference type="eggNOG" id="KOG3233">
    <property type="taxonomic scope" value="Eukaryota"/>
</dbReference>
<dbReference type="GO" id="GO:0006383">
    <property type="term" value="P:transcription by RNA polymerase III"/>
    <property type="evidence" value="ECO:0007669"/>
    <property type="project" value="UniProtKB-UniRule"/>
</dbReference>
<evidence type="ECO:0000256" key="6">
    <source>
        <dbReference type="PIRNR" id="PIRNR028763"/>
    </source>
</evidence>
<protein>
    <recommendedName>
        <fullName evidence="6">DNA-directed RNA polymerase III subunit RPC6</fullName>
        <shortName evidence="6">RNA polymerase III subunit C6</shortName>
    </recommendedName>
</protein>
<dbReference type="Proteomes" id="UP000001593">
    <property type="component" value="Unassembled WGS sequence"/>
</dbReference>
<dbReference type="EMBL" id="DS469667">
    <property type="protein sequence ID" value="EDO36547.1"/>
    <property type="molecule type" value="Genomic_DNA"/>
</dbReference>
<comment type="subcellular location">
    <subcellularLocation>
        <location evidence="1 6">Nucleus</location>
    </subcellularLocation>
</comment>
<dbReference type="PIRSF" id="PIRSF028763">
    <property type="entry name" value="RNA_pol_Rpc34"/>
    <property type="match status" value="1"/>
</dbReference>
<keyword evidence="5 6" id="KW-0539">Nucleus</keyword>
<proteinExistence type="inferred from homology"/>
<dbReference type="HOGENOM" id="CLU_033661_1_0_1"/>
<comment type="similarity">
    <text evidence="2 6">Belongs to the eukaryotic RPC34/RPC39 RNA polymerase subunit family.</text>
</comment>
<dbReference type="Gene3D" id="1.10.10.10">
    <property type="entry name" value="Winged helix-like DNA-binding domain superfamily/Winged helix DNA-binding domain"/>
    <property type="match status" value="2"/>
</dbReference>
<name>A7SIC4_NEMVE</name>
<dbReference type="STRING" id="45351.A7SIC4"/>
<organism evidence="7 8">
    <name type="scientific">Nematostella vectensis</name>
    <name type="common">Starlet sea anemone</name>
    <dbReference type="NCBI Taxonomy" id="45351"/>
    <lineage>
        <taxon>Eukaryota</taxon>
        <taxon>Metazoa</taxon>
        <taxon>Cnidaria</taxon>
        <taxon>Anthozoa</taxon>
        <taxon>Hexacorallia</taxon>
        <taxon>Actiniaria</taxon>
        <taxon>Edwardsiidae</taxon>
        <taxon>Nematostella</taxon>
    </lineage>
</organism>
<evidence type="ECO:0000256" key="5">
    <source>
        <dbReference type="ARBA" id="ARBA00023242"/>
    </source>
</evidence>